<dbReference type="Proteomes" id="UP000093159">
    <property type="component" value="Unassembled WGS sequence"/>
</dbReference>
<dbReference type="SUPFAM" id="SSF55811">
    <property type="entry name" value="Nudix"/>
    <property type="match status" value="1"/>
</dbReference>
<dbReference type="KEGG" id="apoc:APORC_0748"/>
<dbReference type="PROSITE" id="PS51462">
    <property type="entry name" value="NUDIX"/>
    <property type="match status" value="1"/>
</dbReference>
<reference evidence="2 4" key="1">
    <citation type="submission" date="2015-05" db="EMBL/GenBank/DDBJ databases">
        <authorList>
            <person name="Rovetto F."/>
            <person name="Cocolin L."/>
            <person name="Illeghems K."/>
            <person name="Van Nieuwerburgh F."/>
            <person name="Houf K."/>
        </authorList>
    </citation>
    <scope>NUCLEOTIDE SEQUENCE [LARGE SCALE GENOMIC DNA]</scope>
    <source>
        <strain evidence="2 4">117434</strain>
    </source>
</reference>
<dbReference type="AlphaFoldDB" id="A0A1C0B039"/>
<dbReference type="GO" id="GO:0016787">
    <property type="term" value="F:hydrolase activity"/>
    <property type="evidence" value="ECO:0007669"/>
    <property type="project" value="UniProtKB-KW"/>
</dbReference>
<dbReference type="RefSeq" id="WP_066173807.1">
    <property type="nucleotide sequence ID" value="NZ_CP036246.2"/>
</dbReference>
<gene>
    <name evidence="2" type="ORF">AAX28_00782</name>
    <name evidence="3" type="ORF">APORC_0748</name>
</gene>
<protein>
    <submittedName>
        <fullName evidence="2">NUDIX domain protein</fullName>
    </submittedName>
    <submittedName>
        <fullName evidence="3">Putative diadenosine tetraphosphate hydrolase</fullName>
    </submittedName>
</protein>
<proteinExistence type="predicted"/>
<keyword evidence="4" id="KW-1185">Reference proteome</keyword>
<feature type="domain" description="Nudix hydrolase" evidence="1">
    <location>
        <begin position="3"/>
        <end position="142"/>
    </location>
</feature>
<dbReference type="InterPro" id="IPR015797">
    <property type="entry name" value="NUDIX_hydrolase-like_dom_sf"/>
</dbReference>
<evidence type="ECO:0000313" key="3">
    <source>
        <dbReference type="EMBL" id="QEP40363.1"/>
    </source>
</evidence>
<dbReference type="OrthoDB" id="5346898at2"/>
<keyword evidence="3" id="KW-0378">Hydrolase</keyword>
<name>A0A1C0B039_9BACT</name>
<dbReference type="InterPro" id="IPR000086">
    <property type="entry name" value="NUDIX_hydrolase_dom"/>
</dbReference>
<reference evidence="3 5" key="3">
    <citation type="submission" date="2019-09" db="EMBL/GenBank/DDBJ databases">
        <title>Taxonomic note: a critical rebuttal of the proposed division of the genus Arcobacter into six genera, emended descriptions of Arcobacter anaerophilus and the genus Arcobacter, and an assessment of genus-level boundaries for Epsilonproteobacteria using in silico genomic comparator tools.</title>
        <authorList>
            <person name="On S.L.W."/>
            <person name="Miller W.G."/>
            <person name="Biggs P."/>
            <person name="Cornelius A."/>
            <person name="Vandamme P."/>
        </authorList>
    </citation>
    <scope>NUCLEOTIDE SEQUENCE [LARGE SCALE GENOMIC DNA]</scope>
    <source>
        <strain evidence="3 5">CCUG 56899</strain>
    </source>
</reference>
<evidence type="ECO:0000313" key="4">
    <source>
        <dbReference type="Proteomes" id="UP000093159"/>
    </source>
</evidence>
<evidence type="ECO:0000259" key="1">
    <source>
        <dbReference type="PROSITE" id="PS51462"/>
    </source>
</evidence>
<organism evidence="3 5">
    <name type="scientific">Arcobacter porcinus</name>
    <dbReference type="NCBI Taxonomy" id="1935204"/>
    <lineage>
        <taxon>Bacteria</taxon>
        <taxon>Pseudomonadati</taxon>
        <taxon>Campylobacterota</taxon>
        <taxon>Epsilonproteobacteria</taxon>
        <taxon>Campylobacterales</taxon>
        <taxon>Arcobacteraceae</taxon>
        <taxon>Arcobacter</taxon>
    </lineage>
</organism>
<dbReference type="Proteomes" id="UP000322644">
    <property type="component" value="Chromosome"/>
</dbReference>
<evidence type="ECO:0000313" key="5">
    <source>
        <dbReference type="Proteomes" id="UP000322644"/>
    </source>
</evidence>
<reference evidence="3 5" key="2">
    <citation type="submission" date="2019-09" db="EMBL/GenBank/DDBJ databases">
        <title>Complete genome sequencing of four Arcobacter species reveals a diverse suite of mobile elements.</title>
        <authorList>
            <person name="Miller W.G."/>
            <person name="Yee E."/>
            <person name="Bono J.L."/>
        </authorList>
    </citation>
    <scope>NUCLEOTIDE SEQUENCE [LARGE SCALE GENOMIC DNA]</scope>
    <source>
        <strain evidence="3 5">CCUG 56899</strain>
    </source>
</reference>
<accession>A0A1C0B039</accession>
<dbReference type="EMBL" id="LDIR01000001">
    <property type="protein sequence ID" value="OCL93239.1"/>
    <property type="molecule type" value="Genomic_DNA"/>
</dbReference>
<evidence type="ECO:0000313" key="2">
    <source>
        <dbReference type="EMBL" id="OCL93239.1"/>
    </source>
</evidence>
<dbReference type="Gene3D" id="3.90.79.10">
    <property type="entry name" value="Nucleoside Triphosphate Pyrophosphohydrolase"/>
    <property type="match status" value="1"/>
</dbReference>
<sequence length="148" mass="17342">MGLHKKAYGIILYKVEKKDIKILLCLGVSSDDKWGCLKGSKNKNESAFICAKREFFEESSIRVDIALFEEYFEQINADKDIGIWLVNASNIENVDRFFDKDSLLKEYLSWENTKVKYFSLKKLPKIKDMQKDLIKNVKDFLESKSLFH</sequence>
<dbReference type="EMBL" id="CP036246">
    <property type="protein sequence ID" value="QEP40363.1"/>
    <property type="molecule type" value="Genomic_DNA"/>
</dbReference>